<dbReference type="Proteomes" id="UP001152797">
    <property type="component" value="Unassembled WGS sequence"/>
</dbReference>
<accession>A0A9P1GID8</accession>
<keyword evidence="3" id="KW-1185">Reference proteome</keyword>
<reference evidence="2 3" key="2">
    <citation type="submission" date="2024-05" db="EMBL/GenBank/DDBJ databases">
        <authorList>
            <person name="Chen Y."/>
            <person name="Shah S."/>
            <person name="Dougan E. K."/>
            <person name="Thang M."/>
            <person name="Chan C."/>
        </authorList>
    </citation>
    <scope>NUCLEOTIDE SEQUENCE [LARGE SCALE GENOMIC DNA]</scope>
</reference>
<evidence type="ECO:0000313" key="3">
    <source>
        <dbReference type="Proteomes" id="UP001152797"/>
    </source>
</evidence>
<organism evidence="1">
    <name type="scientific">Cladocopium goreaui</name>
    <dbReference type="NCBI Taxonomy" id="2562237"/>
    <lineage>
        <taxon>Eukaryota</taxon>
        <taxon>Sar</taxon>
        <taxon>Alveolata</taxon>
        <taxon>Dinophyceae</taxon>
        <taxon>Suessiales</taxon>
        <taxon>Symbiodiniaceae</taxon>
        <taxon>Cladocopium</taxon>
    </lineage>
</organism>
<comment type="caution">
    <text evidence="1">The sequence shown here is derived from an EMBL/GenBank/DDBJ whole genome shotgun (WGS) entry which is preliminary data.</text>
</comment>
<dbReference type="EMBL" id="CAMXCT010006506">
    <property type="protein sequence ID" value="CAI4014890.1"/>
    <property type="molecule type" value="Genomic_DNA"/>
</dbReference>
<dbReference type="AlphaFoldDB" id="A0A9P1GID8"/>
<evidence type="ECO:0000313" key="1">
    <source>
        <dbReference type="EMBL" id="CAI4014890.1"/>
    </source>
</evidence>
<sequence>WVQTSRYISIYLNSYFVKAMLANLMIAGLAVAASVLADDGTECLLQVDSLKTTSSLSHSFSSSGKLRVYYNLYVGSIINMSRVSSIVRQQLLQLDPQRHHLQIVSNGVAKDPSVLAIDDLKIVKDGGFLHVPDGQENTTLQELWSYCSFNSTHPSEVVVYLHAKGSYHDKPAQSAWREYLQAGALSEECRLMPNTCDTCGSRMSPLPFAHLPGNMWAARCSYISKLIEPKLFESAMEVVLEERNDEPDTCPPPGGLADNCYGVGRFSNEHWILSHPEAQPCDLDSSSKYEWGEPTVHQFLSMNGFVQNVKRELLQPAPRRDMSAYQDVAACRTCGLDVSERLKEYSILYRQEPPATWWGWKFFESKL</sequence>
<dbReference type="EMBL" id="CAMXCT030006506">
    <property type="protein sequence ID" value="CAL4802202.1"/>
    <property type="molecule type" value="Genomic_DNA"/>
</dbReference>
<dbReference type="OrthoDB" id="48355at2759"/>
<name>A0A9P1GID8_9DINO</name>
<protein>
    <submittedName>
        <fullName evidence="1">Uncharacterized protein</fullName>
    </submittedName>
</protein>
<reference evidence="1" key="1">
    <citation type="submission" date="2022-10" db="EMBL/GenBank/DDBJ databases">
        <authorList>
            <person name="Chen Y."/>
            <person name="Dougan E. K."/>
            <person name="Chan C."/>
            <person name="Rhodes N."/>
            <person name="Thang M."/>
        </authorList>
    </citation>
    <scope>NUCLEOTIDE SEQUENCE</scope>
</reference>
<dbReference type="EMBL" id="CAMXCT020006506">
    <property type="protein sequence ID" value="CAL1168265.1"/>
    <property type="molecule type" value="Genomic_DNA"/>
</dbReference>
<proteinExistence type="predicted"/>
<feature type="non-terminal residue" evidence="1">
    <location>
        <position position="367"/>
    </location>
</feature>
<gene>
    <name evidence="1" type="ORF">C1SCF055_LOCUS39752</name>
</gene>
<evidence type="ECO:0000313" key="2">
    <source>
        <dbReference type="EMBL" id="CAL4802202.1"/>
    </source>
</evidence>